<proteinExistence type="predicted"/>
<evidence type="ECO:0008006" key="2">
    <source>
        <dbReference type="Google" id="ProtNLM"/>
    </source>
</evidence>
<reference evidence="1" key="2">
    <citation type="submission" date="2024-06" db="EMBL/GenBank/DDBJ databases">
        <authorList>
            <person name="Plum-Jensen L.E."/>
            <person name="Schramm A."/>
            <person name="Marshall I.P.G."/>
        </authorList>
    </citation>
    <scope>NUCLEOTIDE SEQUENCE</scope>
    <source>
        <strain evidence="1">Rat1</strain>
    </source>
</reference>
<gene>
    <name evidence="1" type="ORF">Q3M24_03420</name>
</gene>
<reference evidence="1" key="1">
    <citation type="journal article" date="2024" name="Syst. Appl. Microbiol.">
        <title>First single-strain enrichments of Electrothrix cable bacteria, description of E. aestuarii sp. nov. and E. rattekaaiensis sp. nov., and proposal of a cable bacteria taxonomy following the rules of the SeqCode.</title>
        <authorList>
            <person name="Plum-Jensen L.E."/>
            <person name="Schramm A."/>
            <person name="Marshall I.P.G."/>
        </authorList>
    </citation>
    <scope>NUCLEOTIDE SEQUENCE</scope>
    <source>
        <strain evidence="1">Rat1</strain>
    </source>
</reference>
<sequence>MTNQENKIPFEQICFGLNRELDEQSLTLFLRLFNQEQLLETLIPRLEEEEITGLVQQLTALLHKYLAEKEYHELFLGDENHHH</sequence>
<dbReference type="AlphaFoldDB" id="A0AAU8LX77"/>
<evidence type="ECO:0000313" key="1">
    <source>
        <dbReference type="EMBL" id="XCN73819.1"/>
    </source>
</evidence>
<organism evidence="1">
    <name type="scientific">Candidatus Electrothrix aestuarii</name>
    <dbReference type="NCBI Taxonomy" id="3062594"/>
    <lineage>
        <taxon>Bacteria</taxon>
        <taxon>Pseudomonadati</taxon>
        <taxon>Thermodesulfobacteriota</taxon>
        <taxon>Desulfobulbia</taxon>
        <taxon>Desulfobulbales</taxon>
        <taxon>Desulfobulbaceae</taxon>
        <taxon>Candidatus Electrothrix</taxon>
    </lineage>
</organism>
<protein>
    <recommendedName>
        <fullName evidence="2">Cytoplasmic protein</fullName>
    </recommendedName>
</protein>
<name>A0AAU8LX77_9BACT</name>
<dbReference type="EMBL" id="CP159373">
    <property type="protein sequence ID" value="XCN73819.1"/>
    <property type="molecule type" value="Genomic_DNA"/>
</dbReference>
<accession>A0AAU8LX77</accession>
<dbReference type="KEGG" id="eaj:Q3M24_03420"/>